<dbReference type="PANTHER" id="PTHR10133:SF27">
    <property type="entry name" value="DNA POLYMERASE NU"/>
    <property type="match status" value="1"/>
</dbReference>
<evidence type="ECO:0000259" key="2">
    <source>
        <dbReference type="SMART" id="SM00482"/>
    </source>
</evidence>
<keyword evidence="1" id="KW-0235">DNA replication</keyword>
<comment type="caution">
    <text evidence="3">The sequence shown here is derived from an EMBL/GenBank/DDBJ whole genome shotgun (WGS) entry which is preliminary data.</text>
</comment>
<dbReference type="GO" id="GO:0003887">
    <property type="term" value="F:DNA-directed DNA polymerase activity"/>
    <property type="evidence" value="ECO:0007669"/>
    <property type="project" value="InterPro"/>
</dbReference>
<name>X1L873_9ZZZZ</name>
<dbReference type="EMBL" id="BARU01046494">
    <property type="protein sequence ID" value="GAI02066.1"/>
    <property type="molecule type" value="Genomic_DNA"/>
</dbReference>
<dbReference type="GO" id="GO:0003677">
    <property type="term" value="F:DNA binding"/>
    <property type="evidence" value="ECO:0007669"/>
    <property type="project" value="InterPro"/>
</dbReference>
<protein>
    <recommendedName>
        <fullName evidence="2">DNA-directed DNA polymerase family A palm domain-containing protein</fullName>
    </recommendedName>
</protein>
<organism evidence="3">
    <name type="scientific">marine sediment metagenome</name>
    <dbReference type="NCBI Taxonomy" id="412755"/>
    <lineage>
        <taxon>unclassified sequences</taxon>
        <taxon>metagenomes</taxon>
        <taxon>ecological metagenomes</taxon>
    </lineage>
</organism>
<dbReference type="SMART" id="SM00482">
    <property type="entry name" value="POLAc"/>
    <property type="match status" value="1"/>
</dbReference>
<accession>X1L873</accession>
<feature type="non-terminal residue" evidence="3">
    <location>
        <position position="1"/>
    </location>
</feature>
<reference evidence="3" key="1">
    <citation type="journal article" date="2014" name="Front. Microbiol.">
        <title>High frequency of phylogenetically diverse reductive dehalogenase-homologous genes in deep subseafloor sedimentary metagenomes.</title>
        <authorList>
            <person name="Kawai M."/>
            <person name="Futagami T."/>
            <person name="Toyoda A."/>
            <person name="Takaki Y."/>
            <person name="Nishi S."/>
            <person name="Hori S."/>
            <person name="Arai W."/>
            <person name="Tsubouchi T."/>
            <person name="Morono Y."/>
            <person name="Uchiyama I."/>
            <person name="Ito T."/>
            <person name="Fujiyama A."/>
            <person name="Inagaki F."/>
            <person name="Takami H."/>
        </authorList>
    </citation>
    <scope>NUCLEOTIDE SEQUENCE</scope>
    <source>
        <strain evidence="3">Expedition CK06-06</strain>
    </source>
</reference>
<dbReference type="AlphaFoldDB" id="X1L873"/>
<evidence type="ECO:0000256" key="1">
    <source>
        <dbReference type="ARBA" id="ARBA00022705"/>
    </source>
</evidence>
<dbReference type="PANTHER" id="PTHR10133">
    <property type="entry name" value="DNA POLYMERASE I"/>
    <property type="match status" value="1"/>
</dbReference>
<dbReference type="InterPro" id="IPR002298">
    <property type="entry name" value="DNA_polymerase_A"/>
</dbReference>
<dbReference type="SUPFAM" id="SSF56672">
    <property type="entry name" value="DNA/RNA polymerases"/>
    <property type="match status" value="1"/>
</dbReference>
<gene>
    <name evidence="3" type="ORF">S03H2_70115</name>
</gene>
<dbReference type="Gene3D" id="1.10.150.20">
    <property type="entry name" value="5' to 3' exonuclease, C-terminal subdomain"/>
    <property type="match status" value="1"/>
</dbReference>
<dbReference type="Pfam" id="PF00476">
    <property type="entry name" value="DNA_pol_A"/>
    <property type="match status" value="1"/>
</dbReference>
<dbReference type="GO" id="GO:0006302">
    <property type="term" value="P:double-strand break repair"/>
    <property type="evidence" value="ECO:0007669"/>
    <property type="project" value="TreeGrafter"/>
</dbReference>
<dbReference type="GO" id="GO:0006261">
    <property type="term" value="P:DNA-templated DNA replication"/>
    <property type="evidence" value="ECO:0007669"/>
    <property type="project" value="InterPro"/>
</dbReference>
<dbReference type="InterPro" id="IPR043502">
    <property type="entry name" value="DNA/RNA_pol_sf"/>
</dbReference>
<feature type="domain" description="DNA-directed DNA polymerase family A palm" evidence="2">
    <location>
        <begin position="1"/>
        <end position="116"/>
    </location>
</feature>
<evidence type="ECO:0000313" key="3">
    <source>
        <dbReference type="EMBL" id="GAI02066.1"/>
    </source>
</evidence>
<dbReference type="InterPro" id="IPR001098">
    <property type="entry name" value="DNA-dir_DNA_pol_A_palm_dom"/>
</dbReference>
<sequence length="117" mass="13580">IHTRTASEIFGVSYDDVDATLRRKAKAVNFGIIYGMTEYGLKSRLSIPEEEAKEYIKKYFDRYPGVKKYLKFLIDDAYKKDYSRKFHYICSTSLYGGIYCKSLSQTSYSNITASQLF</sequence>
<proteinExistence type="predicted"/>